<dbReference type="Proteomes" id="UP000435837">
    <property type="component" value="Unassembled WGS sequence"/>
</dbReference>
<gene>
    <name evidence="2" type="ORF">Scani_75460</name>
</gene>
<dbReference type="AlphaFoldDB" id="A0A640SJL5"/>
<dbReference type="InterPro" id="IPR036412">
    <property type="entry name" value="HAD-like_sf"/>
</dbReference>
<proteinExistence type="predicted"/>
<dbReference type="EMBL" id="BLIN01000005">
    <property type="protein sequence ID" value="GFE11278.1"/>
    <property type="molecule type" value="Genomic_DNA"/>
</dbReference>
<dbReference type="InterPro" id="IPR023214">
    <property type="entry name" value="HAD_sf"/>
</dbReference>
<evidence type="ECO:0000256" key="1">
    <source>
        <dbReference type="SAM" id="MobiDB-lite"/>
    </source>
</evidence>
<dbReference type="GO" id="GO:0016791">
    <property type="term" value="F:phosphatase activity"/>
    <property type="evidence" value="ECO:0007669"/>
    <property type="project" value="TreeGrafter"/>
</dbReference>
<evidence type="ECO:0000313" key="3">
    <source>
        <dbReference type="Proteomes" id="UP000435837"/>
    </source>
</evidence>
<sequence length="423" mass="43699">METQLLGALPCLPSALGPTVDGEYHGAQSHTHERTGVRTVLTIRPVAVDGSTTARPYALGPAATGSCAQPTARLCTPVREDGPVTDAPATPPRAPETAVAPRLIATDLDGTLLHDDKTVSDRTIAALAAAEQAGIEVFFVTGRPARWMGVVSDHVHGHGLAICANGAAVVDLHRGGRIVEVSPLERTVALTIVDMLRNVAPGTSFAVERTGGIHYEPQYPPLLLDPAAVVAPAEKLLAEDFVSTLCPHATGPEDAQGPDDASGGTNSPTGPADPTASIDPADPVGPAFPEQPVIKLLAHHPELDPDAFLTLARTTAGDLASFTRSSPTALLEISGAGVSKAGTLARCCAERGISPEEVVAFGDMPNDIEMLTWAGASYAMANAHPDVLAATTGRTASNNDDGVAAVIEQILRHGAPRADRQPR</sequence>
<evidence type="ECO:0000313" key="2">
    <source>
        <dbReference type="EMBL" id="GFE11278.1"/>
    </source>
</evidence>
<keyword evidence="2" id="KW-0378">Hydrolase</keyword>
<organism evidence="2 3">
    <name type="scientific">Streptomyces caniferus</name>
    <dbReference type="NCBI Taxonomy" id="285557"/>
    <lineage>
        <taxon>Bacteria</taxon>
        <taxon>Bacillati</taxon>
        <taxon>Actinomycetota</taxon>
        <taxon>Actinomycetes</taxon>
        <taxon>Kitasatosporales</taxon>
        <taxon>Streptomycetaceae</taxon>
        <taxon>Streptomyces</taxon>
    </lineage>
</organism>
<dbReference type="Pfam" id="PF08282">
    <property type="entry name" value="Hydrolase_3"/>
    <property type="match status" value="1"/>
</dbReference>
<feature type="region of interest" description="Disordered" evidence="1">
    <location>
        <begin position="247"/>
        <end position="285"/>
    </location>
</feature>
<dbReference type="GO" id="GO:0000287">
    <property type="term" value="F:magnesium ion binding"/>
    <property type="evidence" value="ECO:0007669"/>
    <property type="project" value="TreeGrafter"/>
</dbReference>
<dbReference type="Gene3D" id="3.30.1240.10">
    <property type="match status" value="2"/>
</dbReference>
<reference evidence="2 3" key="1">
    <citation type="submission" date="2019-12" db="EMBL/GenBank/DDBJ databases">
        <title>Whole genome shotgun sequence of Streptomyces caniferus NBRC 15389.</title>
        <authorList>
            <person name="Ichikawa N."/>
            <person name="Kimura A."/>
            <person name="Kitahashi Y."/>
            <person name="Komaki H."/>
            <person name="Tamura T."/>
        </authorList>
    </citation>
    <scope>NUCLEOTIDE SEQUENCE [LARGE SCALE GENOMIC DNA]</scope>
    <source>
        <strain evidence="2 3">NBRC 15389</strain>
    </source>
</reference>
<dbReference type="PANTHER" id="PTHR10000">
    <property type="entry name" value="PHOSPHOSERINE PHOSPHATASE"/>
    <property type="match status" value="1"/>
</dbReference>
<accession>A0A640SJL5</accession>
<dbReference type="SUPFAM" id="SSF56784">
    <property type="entry name" value="HAD-like"/>
    <property type="match status" value="1"/>
</dbReference>
<comment type="caution">
    <text evidence="2">The sequence shown here is derived from an EMBL/GenBank/DDBJ whole genome shotgun (WGS) entry which is preliminary data.</text>
</comment>
<dbReference type="GO" id="GO:0005829">
    <property type="term" value="C:cytosol"/>
    <property type="evidence" value="ECO:0007669"/>
    <property type="project" value="TreeGrafter"/>
</dbReference>
<dbReference type="PANTHER" id="PTHR10000:SF8">
    <property type="entry name" value="HAD SUPERFAMILY HYDROLASE-LIKE, TYPE 3"/>
    <property type="match status" value="1"/>
</dbReference>
<protein>
    <submittedName>
        <fullName evidence="2">Hydrolase</fullName>
    </submittedName>
</protein>
<dbReference type="Gene3D" id="3.40.50.1000">
    <property type="entry name" value="HAD superfamily/HAD-like"/>
    <property type="match status" value="2"/>
</dbReference>
<name>A0A640SJL5_9ACTN</name>